<keyword evidence="2" id="KW-1185">Reference proteome</keyword>
<accession>A0ABV5NJ28</accession>
<comment type="caution">
    <text evidence="1">The sequence shown here is derived from an EMBL/GenBank/DDBJ whole genome shotgun (WGS) entry which is preliminary data.</text>
</comment>
<proteinExistence type="predicted"/>
<protein>
    <submittedName>
        <fullName evidence="1">Uncharacterized protein</fullName>
    </submittedName>
</protein>
<organism evidence="1 2">
    <name type="scientific">Nonomuraea salmonea</name>
    <dbReference type="NCBI Taxonomy" id="46181"/>
    <lineage>
        <taxon>Bacteria</taxon>
        <taxon>Bacillati</taxon>
        <taxon>Actinomycetota</taxon>
        <taxon>Actinomycetes</taxon>
        <taxon>Streptosporangiales</taxon>
        <taxon>Streptosporangiaceae</taxon>
        <taxon>Nonomuraea</taxon>
    </lineage>
</organism>
<evidence type="ECO:0000313" key="2">
    <source>
        <dbReference type="Proteomes" id="UP001589568"/>
    </source>
</evidence>
<name>A0ABV5NJ28_9ACTN</name>
<dbReference type="Proteomes" id="UP001589568">
    <property type="component" value="Unassembled WGS sequence"/>
</dbReference>
<dbReference type="EMBL" id="JBHMCF010000011">
    <property type="protein sequence ID" value="MFB9470307.1"/>
    <property type="molecule type" value="Genomic_DNA"/>
</dbReference>
<evidence type="ECO:0000313" key="1">
    <source>
        <dbReference type="EMBL" id="MFB9470307.1"/>
    </source>
</evidence>
<gene>
    <name evidence="1" type="ORF">ACFFR3_12365</name>
</gene>
<dbReference type="RefSeq" id="WP_379483132.1">
    <property type="nucleotide sequence ID" value="NZ_JBHMCF010000011.1"/>
</dbReference>
<sequence length="602" mass="64789">MGEFVGIDPLGADKLIRQMEKGKDILGRTRPGLEAAISDAGADWAGRGGVTAMHRTWAFFHESQQDLKWRIDTLKRLVPTQQKGILTATLPFDSRTEAEQTAKKDAATILGALKRHDEFLTRESWTQVEKAAEALKGRVDDPAYAAALLSALGPKALQKLFRDWMNTQAPGDRRGLSTAAGERARDGSPGLLAKAFASAEGSGRLGPEWKELVETAPSDILTALVTLTPQSSTFLTRVATNLLNRPPSSDSFPTDPNRNLYNLAKAFAASPEVFQRFLVEHPKEGATLLDAYTIKSSGVPAYQEALAQALDGALKPGFGADDVRERAWLNVINIVGGKDSSWLGGGLGTFPDSPISRALARNMGPILDALARGEADKRARDAYKQAVADKALHPPLPPPYLAARAPWNTLDPASSARFFGALMQDRTAADILTKSAREYIESMDMGQFSPSARDSYSSAAFYNYAARAGGISSLLMSGSTYAEWSDDEYADWLAGTILMPVDYADQFLPPVGRIAGTGKAKLLDEMKERLKKIITDYLDAKTPDEAGDVASRLTNLQVDVMIESLEAAGHGPLSSDEHATLRDAAMGRLAGALTNALVLRGG</sequence>
<reference evidence="1 2" key="1">
    <citation type="submission" date="2024-09" db="EMBL/GenBank/DDBJ databases">
        <authorList>
            <person name="Sun Q."/>
            <person name="Mori K."/>
        </authorList>
    </citation>
    <scope>NUCLEOTIDE SEQUENCE [LARGE SCALE GENOMIC DNA]</scope>
    <source>
        <strain evidence="1 2">JCM 3324</strain>
    </source>
</reference>